<protein>
    <submittedName>
        <fullName evidence="2">Uncharacterized protein</fullName>
    </submittedName>
</protein>
<feature type="non-terminal residue" evidence="2">
    <location>
        <position position="1"/>
    </location>
</feature>
<gene>
    <name evidence="2" type="ORF">C8F04DRAFT_1126933</name>
</gene>
<feature type="transmembrane region" description="Helical" evidence="1">
    <location>
        <begin position="154"/>
        <end position="178"/>
    </location>
</feature>
<evidence type="ECO:0000313" key="3">
    <source>
        <dbReference type="Proteomes" id="UP001218188"/>
    </source>
</evidence>
<name>A0AAD6SE54_9AGAR</name>
<comment type="caution">
    <text evidence="2">The sequence shown here is derived from an EMBL/GenBank/DDBJ whole genome shotgun (WGS) entry which is preliminary data.</text>
</comment>
<organism evidence="2 3">
    <name type="scientific">Mycena alexandri</name>
    <dbReference type="NCBI Taxonomy" id="1745969"/>
    <lineage>
        <taxon>Eukaryota</taxon>
        <taxon>Fungi</taxon>
        <taxon>Dikarya</taxon>
        <taxon>Basidiomycota</taxon>
        <taxon>Agaricomycotina</taxon>
        <taxon>Agaricomycetes</taxon>
        <taxon>Agaricomycetidae</taxon>
        <taxon>Agaricales</taxon>
        <taxon>Marasmiineae</taxon>
        <taxon>Mycenaceae</taxon>
        <taxon>Mycena</taxon>
    </lineage>
</organism>
<proteinExistence type="predicted"/>
<keyword evidence="1" id="KW-0472">Membrane</keyword>
<feature type="transmembrane region" description="Helical" evidence="1">
    <location>
        <begin position="117"/>
        <end position="134"/>
    </location>
</feature>
<sequence>MFTHVGLPPVSASAMSAPFSIASTASAYFSNISAKNSSFVATPTTPPPPPTSVPFGTRALQSVRRFLEEQRVNPGPEPPVPTNHVEFIAAMEPYGQLMEGLIVELQSINWDIPTGPPLFLCVFILILGCSAEVIRRNETKRNEKNTKNSFYAMYFKPAPFFLVTQACMHALSLIHHFFLRHYSSNVTI</sequence>
<keyword evidence="1" id="KW-0812">Transmembrane</keyword>
<accession>A0AAD6SE54</accession>
<dbReference type="Proteomes" id="UP001218188">
    <property type="component" value="Unassembled WGS sequence"/>
</dbReference>
<reference evidence="2" key="1">
    <citation type="submission" date="2023-03" db="EMBL/GenBank/DDBJ databases">
        <title>Massive genome expansion in bonnet fungi (Mycena s.s.) driven by repeated elements and novel gene families across ecological guilds.</title>
        <authorList>
            <consortium name="Lawrence Berkeley National Laboratory"/>
            <person name="Harder C.B."/>
            <person name="Miyauchi S."/>
            <person name="Viragh M."/>
            <person name="Kuo A."/>
            <person name="Thoen E."/>
            <person name="Andreopoulos B."/>
            <person name="Lu D."/>
            <person name="Skrede I."/>
            <person name="Drula E."/>
            <person name="Henrissat B."/>
            <person name="Morin E."/>
            <person name="Kohler A."/>
            <person name="Barry K."/>
            <person name="LaButti K."/>
            <person name="Morin E."/>
            <person name="Salamov A."/>
            <person name="Lipzen A."/>
            <person name="Mereny Z."/>
            <person name="Hegedus B."/>
            <person name="Baldrian P."/>
            <person name="Stursova M."/>
            <person name="Weitz H."/>
            <person name="Taylor A."/>
            <person name="Grigoriev I.V."/>
            <person name="Nagy L.G."/>
            <person name="Martin F."/>
            <person name="Kauserud H."/>
        </authorList>
    </citation>
    <scope>NUCLEOTIDE SEQUENCE</scope>
    <source>
        <strain evidence="2">CBHHK200</strain>
    </source>
</reference>
<keyword evidence="1" id="KW-1133">Transmembrane helix</keyword>
<evidence type="ECO:0000313" key="2">
    <source>
        <dbReference type="EMBL" id="KAJ7025860.1"/>
    </source>
</evidence>
<dbReference type="EMBL" id="JARJCM010000147">
    <property type="protein sequence ID" value="KAJ7025860.1"/>
    <property type="molecule type" value="Genomic_DNA"/>
</dbReference>
<dbReference type="AlphaFoldDB" id="A0AAD6SE54"/>
<keyword evidence="3" id="KW-1185">Reference proteome</keyword>
<evidence type="ECO:0000256" key="1">
    <source>
        <dbReference type="SAM" id="Phobius"/>
    </source>
</evidence>